<dbReference type="Gene3D" id="3.10.450.50">
    <property type="match status" value="1"/>
</dbReference>
<dbReference type="AlphaFoldDB" id="M7SN47"/>
<protein>
    <recommendedName>
        <fullName evidence="3">SnoaL-like domain-containing protein</fullName>
    </recommendedName>
</protein>
<dbReference type="OrthoDB" id="5305593at2759"/>
<keyword evidence="2" id="KW-1185">Reference proteome</keyword>
<evidence type="ECO:0000313" key="1">
    <source>
        <dbReference type="EMBL" id="EMR65863.1"/>
    </source>
</evidence>
<dbReference type="EMBL" id="KB706771">
    <property type="protein sequence ID" value="EMR65863.1"/>
    <property type="molecule type" value="Genomic_DNA"/>
</dbReference>
<dbReference type="Proteomes" id="UP000012174">
    <property type="component" value="Unassembled WGS sequence"/>
</dbReference>
<proteinExistence type="predicted"/>
<accession>M7SN47</accession>
<organism evidence="1 2">
    <name type="scientific">Eutypa lata (strain UCR-EL1)</name>
    <name type="common">Grapevine dieback disease fungus</name>
    <name type="synonym">Eutypa armeniacae</name>
    <dbReference type="NCBI Taxonomy" id="1287681"/>
    <lineage>
        <taxon>Eukaryota</taxon>
        <taxon>Fungi</taxon>
        <taxon>Dikarya</taxon>
        <taxon>Ascomycota</taxon>
        <taxon>Pezizomycotina</taxon>
        <taxon>Sordariomycetes</taxon>
        <taxon>Xylariomycetidae</taxon>
        <taxon>Xylariales</taxon>
        <taxon>Diatrypaceae</taxon>
        <taxon>Eutypa</taxon>
    </lineage>
</organism>
<gene>
    <name evidence="1" type="ORF">UCREL1_7158</name>
</gene>
<dbReference type="SUPFAM" id="SSF54427">
    <property type="entry name" value="NTF2-like"/>
    <property type="match status" value="1"/>
</dbReference>
<dbReference type="HOGENOM" id="CLU_1845100_0_0_1"/>
<dbReference type="InterPro" id="IPR032710">
    <property type="entry name" value="NTF2-like_dom_sf"/>
</dbReference>
<sequence>MASAANSSTGSNTASELIAPFLKAWGSSAPEELIACYADHGLEYSDYAAHKLNMDKKAAVAFIRETFEEYSLVNYKAVSEHGTRDLCTLEVAFTLLAKKDTPFNKKGDILELPGVSLFKFDQDGKIVMQHDYYCIPIPQ</sequence>
<evidence type="ECO:0008006" key="3">
    <source>
        <dbReference type="Google" id="ProtNLM"/>
    </source>
</evidence>
<dbReference type="KEGG" id="ela:UCREL1_7158"/>
<name>M7SN47_EUTLA</name>
<evidence type="ECO:0000313" key="2">
    <source>
        <dbReference type="Proteomes" id="UP000012174"/>
    </source>
</evidence>
<reference evidence="2" key="1">
    <citation type="journal article" date="2013" name="Genome Announc.">
        <title>Draft genome sequence of the grapevine dieback fungus Eutypa lata UCR-EL1.</title>
        <authorList>
            <person name="Blanco-Ulate B."/>
            <person name="Rolshausen P.E."/>
            <person name="Cantu D."/>
        </authorList>
    </citation>
    <scope>NUCLEOTIDE SEQUENCE [LARGE SCALE GENOMIC DNA]</scope>
    <source>
        <strain evidence="2">UCR-EL1</strain>
    </source>
</reference>